<dbReference type="Proteomes" id="UP000273326">
    <property type="component" value="Chromosome"/>
</dbReference>
<dbReference type="KEGG" id="jeh:EJN90_04830"/>
<dbReference type="InterPro" id="IPR050721">
    <property type="entry name" value="Trk_Ktr_HKT_K-transport"/>
</dbReference>
<name>A0A3S9H9K1_9LACT</name>
<reference evidence="3" key="1">
    <citation type="submission" date="2018-12" db="EMBL/GenBank/DDBJ databases">
        <title>Complete genome sequencing of Jeotgalibaca sp. H21T32.</title>
        <authorList>
            <person name="Bae J.-W."/>
            <person name="Lee S.-Y."/>
        </authorList>
    </citation>
    <scope>NUCLEOTIDE SEQUENCE [LARGE SCALE GENOMIC DNA]</scope>
    <source>
        <strain evidence="3">H21T32</strain>
    </source>
</reference>
<dbReference type="InterPro" id="IPR036721">
    <property type="entry name" value="RCK_C_sf"/>
</dbReference>
<dbReference type="PANTHER" id="PTHR43833:SF7">
    <property type="entry name" value="KTR SYSTEM POTASSIUM UPTAKE PROTEIN C"/>
    <property type="match status" value="1"/>
</dbReference>
<organism evidence="2 3">
    <name type="scientific">Jeotgalibaca ciconiae</name>
    <dbReference type="NCBI Taxonomy" id="2496265"/>
    <lineage>
        <taxon>Bacteria</taxon>
        <taxon>Bacillati</taxon>
        <taxon>Bacillota</taxon>
        <taxon>Bacilli</taxon>
        <taxon>Lactobacillales</taxon>
        <taxon>Carnobacteriaceae</taxon>
        <taxon>Jeotgalibaca</taxon>
    </lineage>
</organism>
<proteinExistence type="predicted"/>
<keyword evidence="3" id="KW-1185">Reference proteome</keyword>
<dbReference type="InterPro" id="IPR036291">
    <property type="entry name" value="NAD(P)-bd_dom_sf"/>
</dbReference>
<dbReference type="RefSeq" id="WP_126109128.1">
    <property type="nucleotide sequence ID" value="NZ_CP034465.1"/>
</dbReference>
<dbReference type="EMBL" id="CP034465">
    <property type="protein sequence ID" value="AZP04050.1"/>
    <property type="molecule type" value="Genomic_DNA"/>
</dbReference>
<dbReference type="InterPro" id="IPR003148">
    <property type="entry name" value="RCK_N"/>
</dbReference>
<dbReference type="Pfam" id="PF02254">
    <property type="entry name" value="TrkA_N"/>
    <property type="match status" value="1"/>
</dbReference>
<dbReference type="PROSITE" id="PS51201">
    <property type="entry name" value="RCK_N"/>
    <property type="match status" value="1"/>
</dbReference>
<sequence>MRRTIGILGLGIFGRSIARTLAEFDYDVIAVDKSEENINDLEPLITKGVVGDISDRDLLETIGIGDCDAVVISTGTVLEASVLAVMHCKKLGVPKIIAKAKNNMYRDVLQEIGANEVILPERESGVRLAKKLMRNKIEDIVELDDHTSIVEFSPPKSWVGKTIQELDLRKRYDINLIGMRESKNAPLNVSVLANTLVREDLIFLGISESDIFERHDYLKEPYE</sequence>
<evidence type="ECO:0000313" key="2">
    <source>
        <dbReference type="EMBL" id="AZP04050.1"/>
    </source>
</evidence>
<protein>
    <submittedName>
        <fullName evidence="2">TrkA family potassium uptake protein</fullName>
    </submittedName>
</protein>
<dbReference type="Gene3D" id="3.30.70.1450">
    <property type="entry name" value="Regulator of K+ conductance, C-terminal domain"/>
    <property type="match status" value="1"/>
</dbReference>
<accession>A0A3S9H9K1</accession>
<dbReference type="Gene3D" id="3.40.50.720">
    <property type="entry name" value="NAD(P)-binding Rossmann-like Domain"/>
    <property type="match status" value="1"/>
</dbReference>
<dbReference type="SUPFAM" id="SSF116726">
    <property type="entry name" value="TrkA C-terminal domain-like"/>
    <property type="match status" value="1"/>
</dbReference>
<dbReference type="PANTHER" id="PTHR43833">
    <property type="entry name" value="POTASSIUM CHANNEL PROTEIN 2-RELATED-RELATED"/>
    <property type="match status" value="1"/>
</dbReference>
<gene>
    <name evidence="2" type="ORF">EJN90_04830</name>
</gene>
<feature type="domain" description="RCK N-terminal" evidence="1">
    <location>
        <begin position="2"/>
        <end position="119"/>
    </location>
</feature>
<dbReference type="SUPFAM" id="SSF51735">
    <property type="entry name" value="NAD(P)-binding Rossmann-fold domains"/>
    <property type="match status" value="1"/>
</dbReference>
<dbReference type="GO" id="GO:0006813">
    <property type="term" value="P:potassium ion transport"/>
    <property type="evidence" value="ECO:0007669"/>
    <property type="project" value="InterPro"/>
</dbReference>
<evidence type="ECO:0000313" key="3">
    <source>
        <dbReference type="Proteomes" id="UP000273326"/>
    </source>
</evidence>
<evidence type="ECO:0000259" key="1">
    <source>
        <dbReference type="PROSITE" id="PS51201"/>
    </source>
</evidence>
<dbReference type="OrthoDB" id="9776294at2"/>
<dbReference type="AlphaFoldDB" id="A0A3S9H9K1"/>